<reference evidence="1" key="2">
    <citation type="submission" date="2021-08" db="EMBL/GenBank/DDBJ databases">
        <authorList>
            <person name="Tani A."/>
            <person name="Ola A."/>
            <person name="Ogura Y."/>
            <person name="Katsura K."/>
            <person name="Hayashi T."/>
        </authorList>
    </citation>
    <scope>NUCLEOTIDE SEQUENCE</scope>
    <source>
        <strain evidence="1">DSM 23674</strain>
    </source>
</reference>
<proteinExistence type="predicted"/>
<gene>
    <name evidence="1" type="ORF">EKPJFOCH_1017</name>
</gene>
<dbReference type="RefSeq" id="WP_238230892.1">
    <property type="nucleotide sequence ID" value="NZ_BPRA01000004.1"/>
</dbReference>
<comment type="caution">
    <text evidence="1">The sequence shown here is derived from an EMBL/GenBank/DDBJ whole genome shotgun (WGS) entry which is preliminary data.</text>
</comment>
<dbReference type="Proteomes" id="UP001055101">
    <property type="component" value="Unassembled WGS sequence"/>
</dbReference>
<evidence type="ECO:0000313" key="1">
    <source>
        <dbReference type="EMBL" id="GJE54539.1"/>
    </source>
</evidence>
<organism evidence="1 2">
    <name type="scientific">Methylobacterium thuringiense</name>
    <dbReference type="NCBI Taxonomy" id="1003091"/>
    <lineage>
        <taxon>Bacteria</taxon>
        <taxon>Pseudomonadati</taxon>
        <taxon>Pseudomonadota</taxon>
        <taxon>Alphaproteobacteria</taxon>
        <taxon>Hyphomicrobiales</taxon>
        <taxon>Methylobacteriaceae</taxon>
        <taxon>Methylobacterium</taxon>
    </lineage>
</organism>
<accession>A0ABQ4TGK5</accession>
<dbReference type="EMBL" id="BPRA01000004">
    <property type="protein sequence ID" value="GJE54539.1"/>
    <property type="molecule type" value="Genomic_DNA"/>
</dbReference>
<reference evidence="1" key="1">
    <citation type="journal article" date="2021" name="Front. Microbiol.">
        <title>Comprehensive Comparative Genomics and Phenotyping of Methylobacterium Species.</title>
        <authorList>
            <person name="Alessa O."/>
            <person name="Ogura Y."/>
            <person name="Fujitani Y."/>
            <person name="Takami H."/>
            <person name="Hayashi T."/>
            <person name="Sahin N."/>
            <person name="Tani A."/>
        </authorList>
    </citation>
    <scope>NUCLEOTIDE SEQUENCE</scope>
    <source>
        <strain evidence="1">DSM 23674</strain>
    </source>
</reference>
<sequence length="91" mass="10007">MPWSLTPSHHGIEFILDDDDQIVGQVEIDARGIAWHVSACPVRFPKGAVLPARFFGCPEAWIPKRGDLLRFLGVPLPGFAACDAEPERRAA</sequence>
<evidence type="ECO:0000313" key="2">
    <source>
        <dbReference type="Proteomes" id="UP001055101"/>
    </source>
</evidence>
<name>A0ABQ4TGK5_9HYPH</name>
<protein>
    <submittedName>
        <fullName evidence="1">Uncharacterized protein</fullName>
    </submittedName>
</protein>
<keyword evidence="2" id="KW-1185">Reference proteome</keyword>